<keyword evidence="1" id="KW-0812">Transmembrane</keyword>
<evidence type="ECO:0000313" key="2">
    <source>
        <dbReference type="EMBL" id="RYJ07701.1"/>
    </source>
</evidence>
<feature type="transmembrane region" description="Helical" evidence="1">
    <location>
        <begin position="50"/>
        <end position="70"/>
    </location>
</feature>
<evidence type="ECO:0000256" key="1">
    <source>
        <dbReference type="SAM" id="Phobius"/>
    </source>
</evidence>
<name>A0A482SXU8_HALHI</name>
<reference evidence="2 3" key="1">
    <citation type="submission" date="2018-12" db="EMBL/GenBank/DDBJ databases">
        <title>Draft genome sequence of Haloarcula hispinica strain 18.1, an halophilic archaeon isolated from Chott El Jerid of Southern Tunisia.</title>
        <authorList>
            <person name="Najjari A."/>
            <person name="Ben Dhia O."/>
            <person name="Ferjani R."/>
            <person name="Mahjoubi M."/>
            <person name="Sghaier H."/>
            <person name="Elshahed M."/>
            <person name="Ouzari H.I."/>
            <person name="Cherid A."/>
            <person name="Youssef N."/>
        </authorList>
    </citation>
    <scope>NUCLEOTIDE SEQUENCE [LARGE SCALE GENOMIC DNA]</scope>
    <source>
        <strain evidence="2 3">18.1</strain>
    </source>
</reference>
<feature type="transmembrane region" description="Helical" evidence="1">
    <location>
        <begin position="12"/>
        <end position="30"/>
    </location>
</feature>
<sequence length="269" mass="30373">MTSKDLDLPYLLIIVFVGAVFSISTISFLWTVQGFVRVVSFELPITLTTYARLLSASGSVVLTLSLVLLYKEQTEIQSRQEQWMEAEHVPDVFVDSWELSKNEFEFQLTNLGTGIAKNLEVKFTITPVESANTEIVQLSGSAPLEQEEIFTRVLPPSASVDENSIKMTGYHDLEIEYASNSDQEDQSIRAEDSRDTLSEELNTLSGEVDTVDFEITLCYDYVRRENDGKTVFSARSTLEDDLDFEGLFLTIDDRSESDLNVEPDNMKEN</sequence>
<comment type="caution">
    <text evidence="2">The sequence shown here is derived from an EMBL/GenBank/DDBJ whole genome shotgun (WGS) entry which is preliminary data.</text>
</comment>
<protein>
    <submittedName>
        <fullName evidence="2">Uncharacterized protein</fullName>
    </submittedName>
</protein>
<accession>A0A482SXU8</accession>
<keyword evidence="1" id="KW-0472">Membrane</keyword>
<evidence type="ECO:0000313" key="3">
    <source>
        <dbReference type="Proteomes" id="UP000293535"/>
    </source>
</evidence>
<dbReference type="EMBL" id="RZIG01000005">
    <property type="protein sequence ID" value="RYJ07701.1"/>
    <property type="molecule type" value="Genomic_DNA"/>
</dbReference>
<keyword evidence="1" id="KW-1133">Transmembrane helix</keyword>
<proteinExistence type="predicted"/>
<dbReference type="RefSeq" id="WP_129756357.1">
    <property type="nucleotide sequence ID" value="NZ_JAFKAA010000005.1"/>
</dbReference>
<dbReference type="AlphaFoldDB" id="A0A482SXU8"/>
<organism evidence="2 3">
    <name type="scientific">Haloarcula hispanica</name>
    <dbReference type="NCBI Taxonomy" id="51589"/>
    <lineage>
        <taxon>Archaea</taxon>
        <taxon>Methanobacteriati</taxon>
        <taxon>Methanobacteriota</taxon>
        <taxon>Stenosarchaea group</taxon>
        <taxon>Halobacteria</taxon>
        <taxon>Halobacteriales</taxon>
        <taxon>Haloarculaceae</taxon>
        <taxon>Haloarcula</taxon>
    </lineage>
</organism>
<gene>
    <name evidence="2" type="ORF">ELS20_18255</name>
</gene>
<dbReference type="Proteomes" id="UP000293535">
    <property type="component" value="Unassembled WGS sequence"/>
</dbReference>